<sequence length="128" mass="14411">MNISGTYVDLLGFSVLLLLSIAIASFHTFISTKYILVNVVRYCLTHIIISYTIFWGCEWLPYTLPFSSIIGIALGSDIIPFIFLSISKKNRHRIAIEIGGAKETDAIVISSLVSYLSILIYRFLTWIT</sequence>
<evidence type="ECO:0008006" key="4">
    <source>
        <dbReference type="Google" id="ProtNLM"/>
    </source>
</evidence>
<keyword evidence="1" id="KW-0812">Transmembrane</keyword>
<organism evidence="2 3">
    <name type="scientific">Ignisphaera aggregans (strain DSM 17230 / JCM 13409 / AQ1.S1)</name>
    <dbReference type="NCBI Taxonomy" id="583356"/>
    <lineage>
        <taxon>Archaea</taxon>
        <taxon>Thermoproteota</taxon>
        <taxon>Thermoprotei</taxon>
        <taxon>Desulfurococcales</taxon>
        <taxon>Desulfurococcaceae</taxon>
        <taxon>Ignisphaera</taxon>
    </lineage>
</organism>
<dbReference type="HOGENOM" id="CLU_1954635_0_0_2"/>
<feature type="transmembrane region" description="Helical" evidence="1">
    <location>
        <begin position="6"/>
        <end position="27"/>
    </location>
</feature>
<dbReference type="KEGG" id="iag:Igag_1387"/>
<feature type="transmembrane region" description="Helical" evidence="1">
    <location>
        <begin position="66"/>
        <end position="86"/>
    </location>
</feature>
<evidence type="ECO:0000256" key="1">
    <source>
        <dbReference type="SAM" id="Phobius"/>
    </source>
</evidence>
<feature type="transmembrane region" description="Helical" evidence="1">
    <location>
        <begin position="106"/>
        <end position="124"/>
    </location>
</feature>
<feature type="transmembrane region" description="Helical" evidence="1">
    <location>
        <begin position="34"/>
        <end position="54"/>
    </location>
</feature>
<dbReference type="EMBL" id="CP002098">
    <property type="protein sequence ID" value="ADM28190.1"/>
    <property type="molecule type" value="Genomic_DNA"/>
</dbReference>
<dbReference type="BioCyc" id="IAGG583356:GHAH-1375-MONOMER"/>
<gene>
    <name evidence="2" type="ordered locus">Igag_1387</name>
</gene>
<accession>E0SQ59</accession>
<keyword evidence="1" id="KW-1133">Transmembrane helix</keyword>
<evidence type="ECO:0000313" key="2">
    <source>
        <dbReference type="EMBL" id="ADM28190.1"/>
    </source>
</evidence>
<name>E0SQ59_IGNAA</name>
<keyword evidence="3" id="KW-1185">Reference proteome</keyword>
<evidence type="ECO:0000313" key="3">
    <source>
        <dbReference type="Proteomes" id="UP000001304"/>
    </source>
</evidence>
<dbReference type="STRING" id="583356.Igag_1387"/>
<dbReference type="AlphaFoldDB" id="E0SQ59"/>
<reference evidence="2 3" key="1">
    <citation type="journal article" date="2010" name="Stand. Genomic Sci.">
        <title>Complete genome sequence of Ignisphaera aggregans type strain (AQ1.S1).</title>
        <authorList>
            <person name="Goker M."/>
            <person name="Held B."/>
            <person name="Lapidus A."/>
            <person name="Nolan M."/>
            <person name="Spring S."/>
            <person name="Yasawong M."/>
            <person name="Lucas S."/>
            <person name="Glavina Del Rio T."/>
            <person name="Tice H."/>
            <person name="Cheng J.F."/>
            <person name="Goodwin L."/>
            <person name="Tapia R."/>
            <person name="Pitluck S."/>
            <person name="Liolios K."/>
            <person name="Ivanova N."/>
            <person name="Mavromatis K."/>
            <person name="Mikhailova N."/>
            <person name="Pati A."/>
            <person name="Chen A."/>
            <person name="Palaniappan K."/>
            <person name="Brambilla E."/>
            <person name="Land M."/>
            <person name="Hauser L."/>
            <person name="Chang Y.J."/>
            <person name="Jeffries C.D."/>
            <person name="Brettin T."/>
            <person name="Detter J.C."/>
            <person name="Han C."/>
            <person name="Rohde M."/>
            <person name="Sikorski J."/>
            <person name="Woyke T."/>
            <person name="Bristow J."/>
            <person name="Eisen J.A."/>
            <person name="Markowitz V."/>
            <person name="Hugenholtz P."/>
            <person name="Kyrpides N.C."/>
            <person name="Klenk H.P."/>
        </authorList>
    </citation>
    <scope>NUCLEOTIDE SEQUENCE [LARGE SCALE GENOMIC DNA]</scope>
    <source>
        <strain evidence="3">DSM 17230 / JCM 13409 / AQ1.S1</strain>
    </source>
</reference>
<dbReference type="Proteomes" id="UP000001304">
    <property type="component" value="Chromosome"/>
</dbReference>
<keyword evidence="1" id="KW-0472">Membrane</keyword>
<protein>
    <recommendedName>
        <fullName evidence="4">DUF1614 domain-containing protein</fullName>
    </recommendedName>
</protein>
<proteinExistence type="predicted"/>